<evidence type="ECO:0000256" key="6">
    <source>
        <dbReference type="ARBA" id="ARBA00023027"/>
    </source>
</evidence>
<keyword evidence="3" id="KW-0285">Flavoprotein</keyword>
<evidence type="ECO:0000256" key="5">
    <source>
        <dbReference type="ARBA" id="ARBA00023002"/>
    </source>
</evidence>
<evidence type="ECO:0000256" key="7">
    <source>
        <dbReference type="ARBA" id="ARBA00047599"/>
    </source>
</evidence>
<dbReference type="EC" id="1.6.5.9" evidence="2"/>
<comment type="catalytic activity">
    <reaction evidence="8">
        <text>a ubiquinone + NADH + H(+) = a ubiquinol + NAD(+)</text>
        <dbReference type="Rhea" id="RHEA:23152"/>
        <dbReference type="Rhea" id="RHEA-COMP:9565"/>
        <dbReference type="Rhea" id="RHEA-COMP:9566"/>
        <dbReference type="ChEBI" id="CHEBI:15378"/>
        <dbReference type="ChEBI" id="CHEBI:16389"/>
        <dbReference type="ChEBI" id="CHEBI:17976"/>
        <dbReference type="ChEBI" id="CHEBI:57540"/>
        <dbReference type="ChEBI" id="CHEBI:57945"/>
    </reaction>
</comment>
<keyword evidence="4" id="KW-0274">FAD</keyword>
<dbReference type="Proteomes" id="UP000594638">
    <property type="component" value="Unassembled WGS sequence"/>
</dbReference>
<comment type="catalytic activity">
    <reaction evidence="7">
        <text>a quinone + NADH + H(+) = a quinol + NAD(+)</text>
        <dbReference type="Rhea" id="RHEA:46160"/>
        <dbReference type="ChEBI" id="CHEBI:15378"/>
        <dbReference type="ChEBI" id="CHEBI:24646"/>
        <dbReference type="ChEBI" id="CHEBI:57540"/>
        <dbReference type="ChEBI" id="CHEBI:57945"/>
        <dbReference type="ChEBI" id="CHEBI:132124"/>
        <dbReference type="EC" id="1.6.5.9"/>
    </reaction>
</comment>
<accession>A0A8S0UUU7</accession>
<keyword evidence="5" id="KW-0560">Oxidoreductase</keyword>
<name>A0A8S0UUU7_OLEEU</name>
<keyword evidence="6" id="KW-0520">NAD</keyword>
<proteinExistence type="inferred from homology"/>
<keyword evidence="10" id="KW-1185">Reference proteome</keyword>
<sequence>QNKYDAQFKEAERYKIDTVNKKAYCRSSQDTNLGGSEEITVNYDYLLIAMGACANTFHTHGVVEMHAF</sequence>
<evidence type="ECO:0000256" key="2">
    <source>
        <dbReference type="ARBA" id="ARBA00012637"/>
    </source>
</evidence>
<dbReference type="Gene3D" id="3.50.50.100">
    <property type="match status" value="1"/>
</dbReference>
<evidence type="ECO:0000256" key="4">
    <source>
        <dbReference type="ARBA" id="ARBA00022827"/>
    </source>
</evidence>
<dbReference type="PANTHER" id="PTHR43706">
    <property type="entry name" value="NADH DEHYDROGENASE"/>
    <property type="match status" value="1"/>
</dbReference>
<feature type="non-terminal residue" evidence="9">
    <location>
        <position position="1"/>
    </location>
</feature>
<dbReference type="GO" id="GO:0005739">
    <property type="term" value="C:mitochondrion"/>
    <property type="evidence" value="ECO:0007669"/>
    <property type="project" value="TreeGrafter"/>
</dbReference>
<dbReference type="EMBL" id="CACTIH010009038">
    <property type="protein sequence ID" value="CAA3020411.1"/>
    <property type="molecule type" value="Genomic_DNA"/>
</dbReference>
<dbReference type="PANTHER" id="PTHR43706:SF47">
    <property type="entry name" value="EXTERNAL NADH-UBIQUINONE OXIDOREDUCTASE 1, MITOCHONDRIAL-RELATED"/>
    <property type="match status" value="1"/>
</dbReference>
<dbReference type="AlphaFoldDB" id="A0A8S0UUU7"/>
<dbReference type="GO" id="GO:0050136">
    <property type="term" value="F:NADH dehydrogenase (quinone) (non-electrogenic) activity"/>
    <property type="evidence" value="ECO:0007669"/>
    <property type="project" value="UniProtKB-EC"/>
</dbReference>
<dbReference type="Gramene" id="OE9D003514T1">
    <property type="protein sequence ID" value="OE9D003514C1"/>
    <property type="gene ID" value="OE9D003514"/>
</dbReference>
<evidence type="ECO:0000313" key="9">
    <source>
        <dbReference type="EMBL" id="CAA3020411.1"/>
    </source>
</evidence>
<reference evidence="9 10" key="1">
    <citation type="submission" date="2019-12" db="EMBL/GenBank/DDBJ databases">
        <authorList>
            <person name="Alioto T."/>
            <person name="Alioto T."/>
            <person name="Gomez Garrido J."/>
        </authorList>
    </citation>
    <scope>NUCLEOTIDE SEQUENCE [LARGE SCALE GENOMIC DNA]</scope>
</reference>
<protein>
    <recommendedName>
        <fullName evidence="2">NADH:ubiquinone reductase (non-electrogenic)</fullName>
        <ecNumber evidence="2">1.6.5.9</ecNumber>
    </recommendedName>
</protein>
<dbReference type="InterPro" id="IPR045024">
    <property type="entry name" value="NDH-2"/>
</dbReference>
<evidence type="ECO:0000256" key="3">
    <source>
        <dbReference type="ARBA" id="ARBA00022630"/>
    </source>
</evidence>
<gene>
    <name evidence="9" type="ORF">OLEA9_D003514</name>
</gene>
<evidence type="ECO:0000313" key="10">
    <source>
        <dbReference type="Proteomes" id="UP000594638"/>
    </source>
</evidence>
<organism evidence="9 10">
    <name type="scientific">Olea europaea subsp. europaea</name>
    <dbReference type="NCBI Taxonomy" id="158383"/>
    <lineage>
        <taxon>Eukaryota</taxon>
        <taxon>Viridiplantae</taxon>
        <taxon>Streptophyta</taxon>
        <taxon>Embryophyta</taxon>
        <taxon>Tracheophyta</taxon>
        <taxon>Spermatophyta</taxon>
        <taxon>Magnoliopsida</taxon>
        <taxon>eudicotyledons</taxon>
        <taxon>Gunneridae</taxon>
        <taxon>Pentapetalae</taxon>
        <taxon>asterids</taxon>
        <taxon>lamiids</taxon>
        <taxon>Lamiales</taxon>
        <taxon>Oleaceae</taxon>
        <taxon>Oleeae</taxon>
        <taxon>Olea</taxon>
    </lineage>
</organism>
<evidence type="ECO:0000256" key="8">
    <source>
        <dbReference type="ARBA" id="ARBA00049010"/>
    </source>
</evidence>
<feature type="non-terminal residue" evidence="9">
    <location>
        <position position="68"/>
    </location>
</feature>
<comment type="caution">
    <text evidence="9">The sequence shown here is derived from an EMBL/GenBank/DDBJ whole genome shotgun (WGS) entry which is preliminary data.</text>
</comment>
<dbReference type="OrthoDB" id="3244603at2759"/>
<evidence type="ECO:0000256" key="1">
    <source>
        <dbReference type="ARBA" id="ARBA00005272"/>
    </source>
</evidence>
<comment type="similarity">
    <text evidence="1">Belongs to the NADH dehydrogenase family.</text>
</comment>